<reference evidence="1 2" key="1">
    <citation type="submission" date="2019-10" db="EMBL/GenBank/DDBJ databases">
        <title>New species of Slilvanegrellaceae.</title>
        <authorList>
            <person name="Pitt A."/>
            <person name="Hahn M.W."/>
        </authorList>
    </citation>
    <scope>NUCLEOTIDE SEQUENCE [LARGE SCALE GENOMIC DNA]</scope>
    <source>
        <strain evidence="1 2">SP-Ram-0.45-NSY-1</strain>
    </source>
</reference>
<dbReference type="EMBL" id="WFLM01000005">
    <property type="protein sequence ID" value="KAB8037144.1"/>
    <property type="molecule type" value="Genomic_DNA"/>
</dbReference>
<proteinExistence type="predicted"/>
<dbReference type="OrthoDB" id="5296386at2"/>
<evidence type="ECO:0000313" key="1">
    <source>
        <dbReference type="EMBL" id="KAB8037144.1"/>
    </source>
</evidence>
<sequence>MTSLDLNIKNKNSLLRQELSFGICKKKKIKLNRKSEYFSKLQVPLEMALKEVAQSAYASKRWIKLCLSYVEFVSPSESSREPARLMRLLSEYPTGLTREEMLSYFYENYLTSSLNRKESLRICLEKIVQRARITFIKYDLTIHYCKNSKRYFIMPLFSTEDLNKNSKS</sequence>
<protein>
    <submittedName>
        <fullName evidence="1">Uncharacterized protein</fullName>
    </submittedName>
</protein>
<gene>
    <name evidence="1" type="ORF">GCL60_15050</name>
</gene>
<evidence type="ECO:0000313" key="2">
    <source>
        <dbReference type="Proteomes" id="UP000437748"/>
    </source>
</evidence>
<organism evidence="1 2">
    <name type="scientific">Silvanigrella paludirubra</name>
    <dbReference type="NCBI Taxonomy" id="2499159"/>
    <lineage>
        <taxon>Bacteria</taxon>
        <taxon>Pseudomonadati</taxon>
        <taxon>Bdellovibrionota</taxon>
        <taxon>Oligoflexia</taxon>
        <taxon>Silvanigrellales</taxon>
        <taxon>Silvanigrellaceae</taxon>
        <taxon>Silvanigrella</taxon>
    </lineage>
</organism>
<dbReference type="Proteomes" id="UP000437748">
    <property type="component" value="Unassembled WGS sequence"/>
</dbReference>
<name>A0A6N6VQ54_9BACT</name>
<accession>A0A6N6VQ54</accession>
<keyword evidence="2" id="KW-1185">Reference proteome</keyword>
<dbReference type="RefSeq" id="WP_153421563.1">
    <property type="nucleotide sequence ID" value="NZ_WFLM01000005.1"/>
</dbReference>
<comment type="caution">
    <text evidence="1">The sequence shown here is derived from an EMBL/GenBank/DDBJ whole genome shotgun (WGS) entry which is preliminary data.</text>
</comment>
<dbReference type="AlphaFoldDB" id="A0A6N6VQ54"/>